<dbReference type="Pfam" id="PF11901">
    <property type="entry name" value="DM9"/>
    <property type="match status" value="3"/>
</dbReference>
<comment type="caution">
    <text evidence="1">The sequence shown here is derived from an EMBL/GenBank/DDBJ whole genome shotgun (WGS) entry which is preliminary data.</text>
</comment>
<dbReference type="Proteomes" id="UP000292052">
    <property type="component" value="Unassembled WGS sequence"/>
</dbReference>
<dbReference type="SMART" id="SM00696">
    <property type="entry name" value="DM9"/>
    <property type="match status" value="3"/>
</dbReference>
<organism evidence="1 2">
    <name type="scientific">Asbolus verrucosus</name>
    <name type="common">Desert ironclad beetle</name>
    <dbReference type="NCBI Taxonomy" id="1661398"/>
    <lineage>
        <taxon>Eukaryota</taxon>
        <taxon>Metazoa</taxon>
        <taxon>Ecdysozoa</taxon>
        <taxon>Arthropoda</taxon>
        <taxon>Hexapoda</taxon>
        <taxon>Insecta</taxon>
        <taxon>Pterygota</taxon>
        <taxon>Neoptera</taxon>
        <taxon>Endopterygota</taxon>
        <taxon>Coleoptera</taxon>
        <taxon>Polyphaga</taxon>
        <taxon>Cucujiformia</taxon>
        <taxon>Tenebrionidae</taxon>
        <taxon>Pimeliinae</taxon>
        <taxon>Asbolus</taxon>
    </lineage>
</organism>
<sequence>YYWRDFYGEIPDDAVPGGLDRNHKITYIAQVYFANHGILTTRLYQGEKSVTASRDGIHTSDVFIKVLCSHQLQKFSWVPATASRLHTELIGRHLVVGGTENGKILNIGRVTYQGEVIVGKVCGYNIGDAQMFFPYQNKEISVSSYEVLVYDDIPGGLDRKQKPTYIAQVHIPGYGIQIGRLYQGKDSITVSAAGIHTSDVFIQVLCSNKPQKLSWHPATASRLHTDFIGKHLVMGGTESGKALNIGRVSYQGEVIVGKVCGYIIENAEMFFPYQNAEVTVPSYETTIGETTVELFLMMPFLGGMIVMEIQFILGRFTIPNMNYYQKIAQTTAYSLVLNSSQHVKILCSPNKEAFEWISIHSKDLHKYASHNLIPGGSEVGENLYIGRISRDNGTLVGKVFRHGRVSGNGLWYPYNNRPVGTLTYEILSYNCENVMKTY</sequence>
<dbReference type="OrthoDB" id="6767006at2759"/>
<protein>
    <submittedName>
        <fullName evidence="1">DUF3421 domain containing protein</fullName>
    </submittedName>
</protein>
<feature type="non-terminal residue" evidence="1">
    <location>
        <position position="438"/>
    </location>
</feature>
<feature type="non-terminal residue" evidence="1">
    <location>
        <position position="1"/>
    </location>
</feature>
<evidence type="ECO:0000313" key="1">
    <source>
        <dbReference type="EMBL" id="RZB94396.1"/>
    </source>
</evidence>
<keyword evidence="2" id="KW-1185">Reference proteome</keyword>
<gene>
    <name evidence="1" type="ORF">BDFB_009380</name>
</gene>
<dbReference type="AlphaFoldDB" id="A0A482VF70"/>
<name>A0A482VF70_ASBVE</name>
<reference evidence="1 2" key="1">
    <citation type="submission" date="2017-03" db="EMBL/GenBank/DDBJ databases">
        <title>Genome of the blue death feigning beetle - Asbolus verrucosus.</title>
        <authorList>
            <person name="Rider S.D."/>
        </authorList>
    </citation>
    <scope>NUCLEOTIDE SEQUENCE [LARGE SCALE GENOMIC DNA]</scope>
    <source>
        <strain evidence="1">Butters</strain>
        <tissue evidence="1">Head and leg muscle</tissue>
    </source>
</reference>
<evidence type="ECO:0000313" key="2">
    <source>
        <dbReference type="Proteomes" id="UP000292052"/>
    </source>
</evidence>
<dbReference type="EMBL" id="QDEB01106731">
    <property type="protein sequence ID" value="RZB94396.1"/>
    <property type="molecule type" value="Genomic_DNA"/>
</dbReference>
<proteinExistence type="predicted"/>
<accession>A0A482VF70</accession>
<dbReference type="PANTHER" id="PTHR31649:SF10">
    <property type="entry name" value="IP19903P-RELATED"/>
    <property type="match status" value="1"/>
</dbReference>
<dbReference type="PANTHER" id="PTHR31649">
    <property type="entry name" value="AGAP009604-PA"/>
    <property type="match status" value="1"/>
</dbReference>
<dbReference type="InterPro" id="IPR006616">
    <property type="entry name" value="DM9_repeat"/>
</dbReference>